<dbReference type="SMART" id="SM00382">
    <property type="entry name" value="AAA"/>
    <property type="match status" value="1"/>
</dbReference>
<dbReference type="InterPro" id="IPR004100">
    <property type="entry name" value="ATPase_F1/V1/A1_a/bsu_N"/>
</dbReference>
<evidence type="ECO:0000256" key="7">
    <source>
        <dbReference type="ARBA" id="ARBA00022741"/>
    </source>
</evidence>
<dbReference type="InterPro" id="IPR020003">
    <property type="entry name" value="ATPase_a/bsu_AS"/>
</dbReference>
<dbReference type="CDD" id="cd18117">
    <property type="entry name" value="ATP-synt_flagellum-secretory_path_III_N"/>
    <property type="match status" value="1"/>
</dbReference>
<keyword evidence="9" id="KW-1005">Bacterial flagellum biogenesis</keyword>
<dbReference type="Pfam" id="PF02874">
    <property type="entry name" value="ATP-synt_ab_N"/>
    <property type="match status" value="1"/>
</dbReference>
<dbReference type="GO" id="GO:0005737">
    <property type="term" value="C:cytoplasm"/>
    <property type="evidence" value="ECO:0007669"/>
    <property type="project" value="UniProtKB-SubCell"/>
</dbReference>
<evidence type="ECO:0000256" key="2">
    <source>
        <dbReference type="ARBA" id="ARBA00008936"/>
    </source>
</evidence>
<dbReference type="PANTHER" id="PTHR15184:SF81">
    <property type="entry name" value="FLAGELLUM-SPECIFIC ATP SYNTHASE"/>
    <property type="match status" value="1"/>
</dbReference>
<evidence type="ECO:0000256" key="9">
    <source>
        <dbReference type="ARBA" id="ARBA00022795"/>
    </source>
</evidence>
<dbReference type="InterPro" id="IPR005714">
    <property type="entry name" value="ATPase_T3SS_FliI/YscN"/>
</dbReference>
<dbReference type="CDD" id="cd01136">
    <property type="entry name" value="ATPase_flagellum-secretory_path_III"/>
    <property type="match status" value="1"/>
</dbReference>
<evidence type="ECO:0000256" key="16">
    <source>
        <dbReference type="ARBA" id="ARBA00034006"/>
    </source>
</evidence>
<evidence type="ECO:0000256" key="5">
    <source>
        <dbReference type="ARBA" id="ARBA00022448"/>
    </source>
</evidence>
<evidence type="ECO:0000256" key="10">
    <source>
        <dbReference type="ARBA" id="ARBA00022840"/>
    </source>
</evidence>
<dbReference type="FunFam" id="3.40.50.12240:FF:000002">
    <property type="entry name" value="Flagellum-specific ATP synthase FliI"/>
    <property type="match status" value="1"/>
</dbReference>
<gene>
    <name evidence="18" type="ORF">P4G45_05605</name>
    <name evidence="19" type="ORF">P8936_05575</name>
</gene>
<comment type="subcellular location">
    <subcellularLocation>
        <location evidence="1">Cytoplasm</location>
    </subcellularLocation>
</comment>
<accession>A0AAU7DC71</accession>
<reference evidence="18" key="1">
    <citation type="submission" date="2023-03" db="EMBL/GenBank/DDBJ databases">
        <title>Edaphobacter sp.</title>
        <authorList>
            <person name="Huber K.J."/>
            <person name="Papendorf J."/>
            <person name="Pilke C."/>
            <person name="Bunk B."/>
            <person name="Sproeer C."/>
            <person name="Pester M."/>
        </authorList>
    </citation>
    <scope>NUCLEOTIDE SEQUENCE</scope>
    <source>
        <strain evidence="18">DSM 109919</strain>
        <strain evidence="19">DSM 109920</strain>
    </source>
</reference>
<keyword evidence="13" id="KW-0406">Ion transport</keyword>
<sequence>MLVVHPAKERLSSYFTRLADRSAWRWSGRVVEANGQTIEAEGPLCSVGECCEILDGDGRRHRAEVIGFRGRHVLAMPLEATQGIRYGDTLRAMGVTPGIAVGEEMEGRILNALGGPLDGLPAPRVAQMWPLDGAVPHPMEREPIREPLQTGLRVLDGMLTVGRGQRIGIFGGSGVGKSTLIGMMTRNTAADLTVVGLVGERGREVREFVEDSLGEEGRRRSVVLVSTSDQSPLLRMRAAMAATSVAEFYAARGKHVLLVLDSLTRYAMAAREIGLAAGEPPASKGYTPSVFARLAKLVERAGNFQNGSITAFYTVLMEGDDQQDPVVDAVRSLLDGHVVLSRSMAAGGWYPPVNVLDSLSRLMPAVTTPEHRGKAAMARRLLAAHARSEDLIRIGAYKTGTDEELDRAMRAMPVLREFLEQGSQERVTMEQSVTRLNAMEL</sequence>
<dbReference type="InterPro" id="IPR040627">
    <property type="entry name" value="T3SS_ATPase_C"/>
</dbReference>
<keyword evidence="5" id="KW-0813">Transport</keyword>
<keyword evidence="10" id="KW-0067">ATP-binding</keyword>
<dbReference type="GO" id="GO:0046933">
    <property type="term" value="F:proton-transporting ATP synthase activity, rotational mechanism"/>
    <property type="evidence" value="ECO:0007669"/>
    <property type="project" value="TreeGrafter"/>
</dbReference>
<dbReference type="NCBIfam" id="TIGR01026">
    <property type="entry name" value="fliI_yscN"/>
    <property type="match status" value="1"/>
</dbReference>
<dbReference type="RefSeq" id="WP_348268693.1">
    <property type="nucleotide sequence ID" value="NZ_CP121194.1"/>
</dbReference>
<evidence type="ECO:0000256" key="15">
    <source>
        <dbReference type="ARBA" id="ARBA00023310"/>
    </source>
</evidence>
<name>A0AAU7D2T0_9BACT</name>
<dbReference type="EC" id="7.1.2.2" evidence="3"/>
<dbReference type="InterPro" id="IPR050053">
    <property type="entry name" value="ATPase_alpha/beta_chains"/>
</dbReference>
<proteinExistence type="inferred from homology"/>
<evidence type="ECO:0000259" key="17">
    <source>
        <dbReference type="SMART" id="SM00382"/>
    </source>
</evidence>
<keyword evidence="12" id="KW-1278">Translocase</keyword>
<dbReference type="GO" id="GO:0016887">
    <property type="term" value="F:ATP hydrolysis activity"/>
    <property type="evidence" value="ECO:0007669"/>
    <property type="project" value="InterPro"/>
</dbReference>
<organism evidence="18">
    <name type="scientific">Edaphobacter paludis</name>
    <dbReference type="NCBI Taxonomy" id="3035702"/>
    <lineage>
        <taxon>Bacteria</taxon>
        <taxon>Pseudomonadati</taxon>
        <taxon>Acidobacteriota</taxon>
        <taxon>Terriglobia</taxon>
        <taxon>Terriglobales</taxon>
        <taxon>Acidobacteriaceae</taxon>
        <taxon>Edaphobacter</taxon>
    </lineage>
</organism>
<evidence type="ECO:0000256" key="13">
    <source>
        <dbReference type="ARBA" id="ARBA00023065"/>
    </source>
</evidence>
<dbReference type="GO" id="GO:0044781">
    <property type="term" value="P:bacterial-type flagellum organization"/>
    <property type="evidence" value="ECO:0007669"/>
    <property type="project" value="UniProtKB-KW"/>
</dbReference>
<dbReference type="PRINTS" id="PR00364">
    <property type="entry name" value="DISEASERSIST"/>
</dbReference>
<evidence type="ECO:0000256" key="1">
    <source>
        <dbReference type="ARBA" id="ARBA00004496"/>
    </source>
</evidence>
<dbReference type="InterPro" id="IPR027417">
    <property type="entry name" value="P-loop_NTPase"/>
</dbReference>
<evidence type="ECO:0000256" key="6">
    <source>
        <dbReference type="ARBA" id="ARBA00022490"/>
    </source>
</evidence>
<keyword evidence="6" id="KW-0963">Cytoplasm</keyword>
<accession>A0AAU7D2T0</accession>
<keyword evidence="8" id="KW-0375">Hydrogen ion transport</keyword>
<evidence type="ECO:0000256" key="14">
    <source>
        <dbReference type="ARBA" id="ARBA00023225"/>
    </source>
</evidence>
<evidence type="ECO:0000256" key="11">
    <source>
        <dbReference type="ARBA" id="ARBA00022927"/>
    </source>
</evidence>
<keyword evidence="15" id="KW-0066">ATP synthesis</keyword>
<evidence type="ECO:0000256" key="3">
    <source>
        <dbReference type="ARBA" id="ARBA00012473"/>
    </source>
</evidence>
<protein>
    <recommendedName>
        <fullName evidence="4">Flagellum-specific ATP synthase</fullName>
        <ecNumber evidence="3">7.1.2.2</ecNumber>
    </recommendedName>
</protein>
<evidence type="ECO:0000313" key="18">
    <source>
        <dbReference type="EMBL" id="XBH11206.1"/>
    </source>
</evidence>
<evidence type="ECO:0000256" key="12">
    <source>
        <dbReference type="ARBA" id="ARBA00022967"/>
    </source>
</evidence>
<dbReference type="GO" id="GO:0030254">
    <property type="term" value="P:protein secretion by the type III secretion system"/>
    <property type="evidence" value="ECO:0007669"/>
    <property type="project" value="InterPro"/>
</dbReference>
<dbReference type="Gene3D" id="3.40.50.12240">
    <property type="match status" value="1"/>
</dbReference>
<evidence type="ECO:0000256" key="8">
    <source>
        <dbReference type="ARBA" id="ARBA00022781"/>
    </source>
</evidence>
<keyword evidence="14" id="KW-1006">Bacterial flagellum protein export</keyword>
<dbReference type="GO" id="GO:0008564">
    <property type="term" value="F:protein-exporting ATPase activity"/>
    <property type="evidence" value="ECO:0007669"/>
    <property type="project" value="UniProtKB-EC"/>
</dbReference>
<dbReference type="KEGG" id="epl:P4G45_05605"/>
<dbReference type="InterPro" id="IPR003593">
    <property type="entry name" value="AAA+_ATPase"/>
</dbReference>
<dbReference type="GO" id="GO:0030257">
    <property type="term" value="C:type III protein secretion system complex"/>
    <property type="evidence" value="ECO:0007669"/>
    <property type="project" value="InterPro"/>
</dbReference>
<dbReference type="Pfam" id="PF00006">
    <property type="entry name" value="ATP-synt_ab"/>
    <property type="match status" value="1"/>
</dbReference>
<dbReference type="SUPFAM" id="SSF52540">
    <property type="entry name" value="P-loop containing nucleoside triphosphate hydrolases"/>
    <property type="match status" value="1"/>
</dbReference>
<keyword evidence="11" id="KW-0653">Protein transport</keyword>
<feature type="domain" description="AAA+ ATPase" evidence="17">
    <location>
        <begin position="163"/>
        <end position="345"/>
    </location>
</feature>
<dbReference type="InterPro" id="IPR000194">
    <property type="entry name" value="ATPase_F1/V1/A1_a/bsu_nucl-bd"/>
</dbReference>
<dbReference type="PROSITE" id="PS00152">
    <property type="entry name" value="ATPASE_ALPHA_BETA"/>
    <property type="match status" value="1"/>
</dbReference>
<evidence type="ECO:0000313" key="19">
    <source>
        <dbReference type="EMBL" id="XBH15269.1"/>
    </source>
</evidence>
<dbReference type="PANTHER" id="PTHR15184">
    <property type="entry name" value="ATP SYNTHASE"/>
    <property type="match status" value="1"/>
</dbReference>
<comment type="similarity">
    <text evidence="2">Belongs to the ATPase alpha/beta chains family.</text>
</comment>
<keyword evidence="7" id="KW-0547">Nucleotide-binding</keyword>
<evidence type="ECO:0000256" key="4">
    <source>
        <dbReference type="ARBA" id="ARBA00020580"/>
    </source>
</evidence>
<dbReference type="GO" id="GO:0005524">
    <property type="term" value="F:ATP binding"/>
    <property type="evidence" value="ECO:0007669"/>
    <property type="project" value="UniProtKB-KW"/>
</dbReference>
<dbReference type="EMBL" id="CP121194">
    <property type="protein sequence ID" value="XBH11206.1"/>
    <property type="molecule type" value="Genomic_DNA"/>
</dbReference>
<dbReference type="AlphaFoldDB" id="A0AAU7D2T0"/>
<comment type="catalytic activity">
    <reaction evidence="16">
        <text>ATP + H2O + cellular proteinSide 1 = ADP + phosphate + cellular proteinSide 2.</text>
        <dbReference type="EC" id="7.4.2.8"/>
    </reaction>
</comment>
<dbReference type="Pfam" id="PF18269">
    <property type="entry name" value="T3SS_ATPase_C"/>
    <property type="match status" value="1"/>
</dbReference>
<dbReference type="EMBL" id="CP121195">
    <property type="protein sequence ID" value="XBH15269.1"/>
    <property type="molecule type" value="Genomic_DNA"/>
</dbReference>